<protein>
    <submittedName>
        <fullName evidence="5">AraC family transcriptional regulator</fullName>
    </submittedName>
</protein>
<dbReference type="InterPro" id="IPR050959">
    <property type="entry name" value="MarA-like"/>
</dbReference>
<dbReference type="PROSITE" id="PS01124">
    <property type="entry name" value="HTH_ARAC_FAMILY_2"/>
    <property type="match status" value="1"/>
</dbReference>
<gene>
    <name evidence="5" type="ORF">EDD60_12936</name>
</gene>
<dbReference type="Gene3D" id="1.10.10.60">
    <property type="entry name" value="Homeodomain-like"/>
    <property type="match status" value="2"/>
</dbReference>
<feature type="domain" description="HTH araC/xylS-type" evidence="4">
    <location>
        <begin position="8"/>
        <end position="109"/>
    </location>
</feature>
<dbReference type="Pfam" id="PF12833">
    <property type="entry name" value="HTH_18"/>
    <property type="match status" value="1"/>
</dbReference>
<evidence type="ECO:0000313" key="6">
    <source>
        <dbReference type="Proteomes" id="UP000295515"/>
    </source>
</evidence>
<comment type="caution">
    <text evidence="5">The sequence shown here is derived from an EMBL/GenBank/DDBJ whole genome shotgun (WGS) entry which is preliminary data.</text>
</comment>
<keyword evidence="3" id="KW-0804">Transcription</keyword>
<dbReference type="SUPFAM" id="SSF46689">
    <property type="entry name" value="Homeodomain-like"/>
    <property type="match status" value="1"/>
</dbReference>
<dbReference type="PRINTS" id="PR00032">
    <property type="entry name" value="HTHARAC"/>
</dbReference>
<dbReference type="InterPro" id="IPR009057">
    <property type="entry name" value="Homeodomain-like_sf"/>
</dbReference>
<dbReference type="RefSeq" id="WP_066448764.1">
    <property type="nucleotide sequence ID" value="NZ_CAUWFI010000052.1"/>
</dbReference>
<reference evidence="5 6" key="1">
    <citation type="submission" date="2019-03" db="EMBL/GenBank/DDBJ databases">
        <title>Genomic Encyclopedia of Type Strains, Phase IV (KMG-IV): sequencing the most valuable type-strain genomes for metagenomic binning, comparative biology and taxonomic classification.</title>
        <authorList>
            <person name="Goeker M."/>
        </authorList>
    </citation>
    <scope>NUCLEOTIDE SEQUENCE [LARGE SCALE GENOMIC DNA]</scope>
    <source>
        <strain evidence="5 6">DSM 29487</strain>
    </source>
</reference>
<sequence>MEWNEKLQAIIDYVEEHLQRTEEAINPLEIERLAGCSYSFFQKVFSYMNDMSFAEYVRYRKLTLAGYDVMSTQMKIIDISYKYGYDSPTSFTKAFQQFHGVSPSQARKTRQTLKVYPKMQLHMKQSYDWRLEEKSAMRLIGKSIRLSYRDHIHFQSVPEFWSECQRNGDYAKLYALDEGNTLGMFGLFHDYNTLKKECTYSIMVINNHEKSDEYDEILIPEATWAIFDCRGSVPQAIQEGWKFLYQEWLVQYPFLHDACPELEWYSSQNTYAKDYLSQIWIPIIEED</sequence>
<dbReference type="SUPFAM" id="SSF55136">
    <property type="entry name" value="Probable bacterial effector-binding domain"/>
    <property type="match status" value="1"/>
</dbReference>
<dbReference type="InterPro" id="IPR020449">
    <property type="entry name" value="Tscrpt_reg_AraC-type_HTH"/>
</dbReference>
<evidence type="ECO:0000259" key="4">
    <source>
        <dbReference type="PROSITE" id="PS01124"/>
    </source>
</evidence>
<accession>A0A4V2W3F7</accession>
<evidence type="ECO:0000256" key="2">
    <source>
        <dbReference type="ARBA" id="ARBA00023125"/>
    </source>
</evidence>
<dbReference type="PANTHER" id="PTHR47504">
    <property type="entry name" value="RIGHT ORIGIN-BINDING PROTEIN"/>
    <property type="match status" value="1"/>
</dbReference>
<dbReference type="InterPro" id="IPR011256">
    <property type="entry name" value="Reg_factor_effector_dom_sf"/>
</dbReference>
<dbReference type="InterPro" id="IPR018060">
    <property type="entry name" value="HTH_AraC"/>
</dbReference>
<dbReference type="SMART" id="SM00342">
    <property type="entry name" value="HTH_ARAC"/>
    <property type="match status" value="1"/>
</dbReference>
<dbReference type="EMBL" id="SMCQ01000029">
    <property type="protein sequence ID" value="TCV91769.1"/>
    <property type="molecule type" value="Genomic_DNA"/>
</dbReference>
<dbReference type="SMART" id="SM00871">
    <property type="entry name" value="AraC_E_bind"/>
    <property type="match status" value="1"/>
</dbReference>
<dbReference type="InterPro" id="IPR010499">
    <property type="entry name" value="AraC_E-bd"/>
</dbReference>
<dbReference type="GeneID" id="98916618"/>
<dbReference type="Pfam" id="PF14526">
    <property type="entry name" value="Cass2"/>
    <property type="match status" value="1"/>
</dbReference>
<proteinExistence type="predicted"/>
<organism evidence="5 6">
    <name type="scientific">Longibaculum muris</name>
    <dbReference type="NCBI Taxonomy" id="1796628"/>
    <lineage>
        <taxon>Bacteria</taxon>
        <taxon>Bacillati</taxon>
        <taxon>Bacillota</taxon>
        <taxon>Erysipelotrichia</taxon>
        <taxon>Erysipelotrichales</taxon>
        <taxon>Coprobacillaceae</taxon>
        <taxon>Longibaculum</taxon>
    </lineage>
</organism>
<dbReference type="GO" id="GO:0003700">
    <property type="term" value="F:DNA-binding transcription factor activity"/>
    <property type="evidence" value="ECO:0007669"/>
    <property type="project" value="InterPro"/>
</dbReference>
<dbReference type="Proteomes" id="UP000295515">
    <property type="component" value="Unassembled WGS sequence"/>
</dbReference>
<dbReference type="PANTHER" id="PTHR47504:SF5">
    <property type="entry name" value="RIGHT ORIGIN-BINDING PROTEIN"/>
    <property type="match status" value="1"/>
</dbReference>
<dbReference type="AlphaFoldDB" id="A0A4V2W3F7"/>
<keyword evidence="1" id="KW-0805">Transcription regulation</keyword>
<dbReference type="InterPro" id="IPR029441">
    <property type="entry name" value="Cass2"/>
</dbReference>
<keyword evidence="6" id="KW-1185">Reference proteome</keyword>
<keyword evidence="2" id="KW-0238">DNA-binding</keyword>
<name>A0A4V2W3F7_9FIRM</name>
<evidence type="ECO:0000256" key="1">
    <source>
        <dbReference type="ARBA" id="ARBA00023015"/>
    </source>
</evidence>
<dbReference type="GO" id="GO:0043565">
    <property type="term" value="F:sequence-specific DNA binding"/>
    <property type="evidence" value="ECO:0007669"/>
    <property type="project" value="InterPro"/>
</dbReference>
<evidence type="ECO:0000256" key="3">
    <source>
        <dbReference type="ARBA" id="ARBA00023163"/>
    </source>
</evidence>
<evidence type="ECO:0000313" key="5">
    <source>
        <dbReference type="EMBL" id="TCV91769.1"/>
    </source>
</evidence>
<dbReference type="Gene3D" id="3.20.80.10">
    <property type="entry name" value="Regulatory factor, effector binding domain"/>
    <property type="match status" value="1"/>
</dbReference>